<feature type="chain" id="PRO_5047493055" evidence="1">
    <location>
        <begin position="22"/>
        <end position="100"/>
    </location>
</feature>
<protein>
    <submittedName>
        <fullName evidence="2">Uncharacterized protein</fullName>
    </submittedName>
</protein>
<dbReference type="EMBL" id="JAUTWS010000010">
    <property type="protein sequence ID" value="MDO9709135.1"/>
    <property type="molecule type" value="Genomic_DNA"/>
</dbReference>
<evidence type="ECO:0000256" key="1">
    <source>
        <dbReference type="SAM" id="SignalP"/>
    </source>
</evidence>
<name>A0ABT9DZ09_9PROT</name>
<keyword evidence="3" id="KW-1185">Reference proteome</keyword>
<organism evidence="2 3">
    <name type="scientific">Paracraurococcus lichenis</name>
    <dbReference type="NCBI Taxonomy" id="3064888"/>
    <lineage>
        <taxon>Bacteria</taxon>
        <taxon>Pseudomonadati</taxon>
        <taxon>Pseudomonadota</taxon>
        <taxon>Alphaproteobacteria</taxon>
        <taxon>Acetobacterales</taxon>
        <taxon>Roseomonadaceae</taxon>
        <taxon>Paracraurococcus</taxon>
    </lineage>
</organism>
<comment type="caution">
    <text evidence="2">The sequence shown here is derived from an EMBL/GenBank/DDBJ whole genome shotgun (WGS) entry which is preliminary data.</text>
</comment>
<dbReference type="Proteomes" id="UP001243009">
    <property type="component" value="Unassembled WGS sequence"/>
</dbReference>
<proteinExistence type="predicted"/>
<feature type="signal peptide" evidence="1">
    <location>
        <begin position="1"/>
        <end position="21"/>
    </location>
</feature>
<accession>A0ABT9DZ09</accession>
<evidence type="ECO:0000313" key="3">
    <source>
        <dbReference type="Proteomes" id="UP001243009"/>
    </source>
</evidence>
<keyword evidence="1" id="KW-0732">Signal</keyword>
<evidence type="ECO:0000313" key="2">
    <source>
        <dbReference type="EMBL" id="MDO9709135.1"/>
    </source>
</evidence>
<gene>
    <name evidence="2" type="ORF">Q7A36_12350</name>
</gene>
<dbReference type="RefSeq" id="WP_305103999.1">
    <property type="nucleotide sequence ID" value="NZ_JAUTWS010000010.1"/>
</dbReference>
<dbReference type="PROSITE" id="PS51257">
    <property type="entry name" value="PROKAR_LIPOPROTEIN"/>
    <property type="match status" value="1"/>
</dbReference>
<sequence>MRFRRYIPLLLPLLATAACDALDPYKREGNWRPAQVNEANLAVMVANPAELRRGTGAPGTAGFVATGAIERLRADRVKPLPDTGLARIITVPSGNSGSGN</sequence>
<reference evidence="2 3" key="1">
    <citation type="submission" date="2023-08" db="EMBL/GenBank/DDBJ databases">
        <title>The draft genome sequence of Paracraurococcus sp. LOR1-02.</title>
        <authorList>
            <person name="Kingkaew E."/>
            <person name="Tanasupawat S."/>
        </authorList>
    </citation>
    <scope>NUCLEOTIDE SEQUENCE [LARGE SCALE GENOMIC DNA]</scope>
    <source>
        <strain evidence="2 3">LOR1-02</strain>
    </source>
</reference>